<reference evidence="1" key="1">
    <citation type="submission" date="2020-10" db="EMBL/GenBank/DDBJ databases">
        <authorList>
            <person name="Gilroy R."/>
        </authorList>
    </citation>
    <scope>NUCLEOTIDE SEQUENCE</scope>
    <source>
        <strain evidence="1">6919</strain>
    </source>
</reference>
<sequence length="340" mass="38450">MSDIADILENDIFRASPELLAALLIDHTTSKGDAIHNIFWATSDYEHLGAGYGYNEPILPELITGDNGHVIMPRILKHKDTQSARVRNMAEVFTPSWICNAQNNLVDDAWFGRSNVFNTEYTAEDGTNKWKTNHNKIEFPEGKTWMDYVRDTRLEITCGEAPYIVSRYDTTTGVIIPLNDRIGLLDRKLRVVSENTGTTGEWLNAAREAYKSTYAYEWQGDSLLIARESMLYSFIEYYCAKFGKNPLMKSIMNIAHIISWNVWQMDGLKCVVPGSCKEKVTAITSLFGDTTQTVTPCEGCRTGNMQKHNGKYCLIMDWWAKDPATGSKGKPIRFVDLLGK</sequence>
<evidence type="ECO:0000313" key="1">
    <source>
        <dbReference type="EMBL" id="MBO8476207.1"/>
    </source>
</evidence>
<dbReference type="Proteomes" id="UP000823598">
    <property type="component" value="Unassembled WGS sequence"/>
</dbReference>
<reference evidence="1" key="2">
    <citation type="journal article" date="2021" name="PeerJ">
        <title>Extensive microbial diversity within the chicken gut microbiome revealed by metagenomics and culture.</title>
        <authorList>
            <person name="Gilroy R."/>
            <person name="Ravi A."/>
            <person name="Getino M."/>
            <person name="Pursley I."/>
            <person name="Horton D.L."/>
            <person name="Alikhan N.F."/>
            <person name="Baker D."/>
            <person name="Gharbi K."/>
            <person name="Hall N."/>
            <person name="Watson M."/>
            <person name="Adriaenssens E.M."/>
            <person name="Foster-Nyarko E."/>
            <person name="Jarju S."/>
            <person name="Secka A."/>
            <person name="Antonio M."/>
            <person name="Oren A."/>
            <person name="Chaudhuri R.R."/>
            <person name="La Ragione R."/>
            <person name="Hildebrand F."/>
            <person name="Pallen M.J."/>
        </authorList>
    </citation>
    <scope>NUCLEOTIDE SEQUENCE</scope>
    <source>
        <strain evidence="1">6919</strain>
    </source>
</reference>
<keyword evidence="1" id="KW-0378">Hydrolase</keyword>
<organism evidence="1 2">
    <name type="scientific">Candidatus Limisoma faecipullorum</name>
    <dbReference type="NCBI Taxonomy" id="2840854"/>
    <lineage>
        <taxon>Bacteria</taxon>
        <taxon>Pseudomonadati</taxon>
        <taxon>Bacteroidota</taxon>
        <taxon>Bacteroidia</taxon>
        <taxon>Bacteroidales</taxon>
        <taxon>Candidatus Limisoma</taxon>
    </lineage>
</organism>
<evidence type="ECO:0000313" key="2">
    <source>
        <dbReference type="Proteomes" id="UP000823598"/>
    </source>
</evidence>
<accession>A0A9D9NK05</accession>
<keyword evidence="1" id="KW-0540">Nuclease</keyword>
<dbReference type="AlphaFoldDB" id="A0A9D9NK05"/>
<dbReference type="GO" id="GO:0004519">
    <property type="term" value="F:endonuclease activity"/>
    <property type="evidence" value="ECO:0007669"/>
    <property type="project" value="UniProtKB-KW"/>
</dbReference>
<gene>
    <name evidence="1" type="ORF">IAB88_04370</name>
</gene>
<dbReference type="EMBL" id="JADIMC010000052">
    <property type="protein sequence ID" value="MBO8476207.1"/>
    <property type="molecule type" value="Genomic_DNA"/>
</dbReference>
<comment type="caution">
    <text evidence="1">The sequence shown here is derived from an EMBL/GenBank/DDBJ whole genome shotgun (WGS) entry which is preliminary data.</text>
</comment>
<keyword evidence="1" id="KW-0255">Endonuclease</keyword>
<protein>
    <submittedName>
        <fullName evidence="1">Restriction endonuclease subunit M</fullName>
    </submittedName>
</protein>
<name>A0A9D9NK05_9BACT</name>
<proteinExistence type="predicted"/>